<keyword evidence="5 11" id="KW-0256">Endoplasmic reticulum</keyword>
<evidence type="ECO:0000256" key="12">
    <source>
        <dbReference type="SAM" id="MobiDB-lite"/>
    </source>
</evidence>
<feature type="non-terminal residue" evidence="15">
    <location>
        <position position="1"/>
    </location>
</feature>
<proteinExistence type="inferred from homology"/>
<evidence type="ECO:0000256" key="9">
    <source>
        <dbReference type="ARBA" id="ARBA00023054"/>
    </source>
</evidence>
<dbReference type="InterPro" id="IPR040463">
    <property type="entry name" value="BAP29/BAP31_N"/>
</dbReference>
<protein>
    <recommendedName>
        <fullName evidence="11">Endoplasmic reticulum transmembrane protein</fullName>
    </recommendedName>
</protein>
<organism evidence="15 16">
    <name type="scientific">Owenia fusiformis</name>
    <name type="common">Polychaete worm</name>
    <dbReference type="NCBI Taxonomy" id="6347"/>
    <lineage>
        <taxon>Eukaryota</taxon>
        <taxon>Metazoa</taxon>
        <taxon>Spiralia</taxon>
        <taxon>Lophotrochozoa</taxon>
        <taxon>Annelida</taxon>
        <taxon>Polychaeta</taxon>
        <taxon>Sedentaria</taxon>
        <taxon>Canalipalpata</taxon>
        <taxon>Sabellida</taxon>
        <taxon>Oweniida</taxon>
        <taxon>Oweniidae</taxon>
        <taxon>Owenia</taxon>
    </lineage>
</organism>
<evidence type="ECO:0000256" key="8">
    <source>
        <dbReference type="ARBA" id="ARBA00022989"/>
    </source>
</evidence>
<dbReference type="Proteomes" id="UP000749559">
    <property type="component" value="Unassembled WGS sequence"/>
</dbReference>
<evidence type="ECO:0000256" key="1">
    <source>
        <dbReference type="ARBA" id="ARBA00004477"/>
    </source>
</evidence>
<feature type="domain" description="Bap31/Bap29 cytoplasmic coiled-coil" evidence="14">
    <location>
        <begin position="206"/>
        <end position="257"/>
    </location>
</feature>
<feature type="transmembrane region" description="Helical" evidence="11">
    <location>
        <begin position="124"/>
        <end position="141"/>
    </location>
</feature>
<dbReference type="Pfam" id="PF18035">
    <property type="entry name" value="Bap31_Bap29_C"/>
    <property type="match status" value="1"/>
</dbReference>
<dbReference type="SMR" id="A0A8S4NMY9"/>
<comment type="function">
    <text evidence="11">May play a role in anterograde transport of membrane proteins from the endoplasmic reticulum to the Golgi.</text>
</comment>
<comment type="caution">
    <text evidence="15">The sequence shown here is derived from an EMBL/GenBank/DDBJ whole genome shotgun (WGS) entry which is preliminary data.</text>
</comment>
<evidence type="ECO:0000256" key="2">
    <source>
        <dbReference type="ARBA" id="ARBA00007956"/>
    </source>
</evidence>
<accession>A0A8S4NMY9</accession>
<dbReference type="GO" id="GO:0006888">
    <property type="term" value="P:endoplasmic reticulum to Golgi vesicle-mediated transport"/>
    <property type="evidence" value="ECO:0007669"/>
    <property type="project" value="UniProtKB-UniRule"/>
</dbReference>
<sequence>FREELVGRNKINFVHQNENKMSLQWTFIATFLYIEIAIVLLLLLPFISAATWQKLFKSRIFAAVTTYANWYFNIFIVVLLILFADAVRDIRRFDSTLEEKIDLKNNPQAETMLQMRMFRAQRNLYIVGFALLLFVVLRRLVTLISQQASLAASEEAAIKQAKSASDAAQKLMEENAQKKKETGDNEKNESRPDDKLIKELEVTKKDLEDVKEELHRANLDLATMKKQAESTNEEYDRLLKELTAVQSQVASGDKKDD</sequence>
<keyword evidence="6 11" id="KW-0931">ER-Golgi transport</keyword>
<keyword evidence="3 11" id="KW-0813">Transport</keyword>
<dbReference type="AlphaFoldDB" id="A0A8S4NMY9"/>
<feature type="region of interest" description="Disordered" evidence="12">
    <location>
        <begin position="175"/>
        <end position="198"/>
    </location>
</feature>
<dbReference type="Pfam" id="PF05529">
    <property type="entry name" value="Bap31"/>
    <property type="match status" value="1"/>
</dbReference>
<evidence type="ECO:0000313" key="15">
    <source>
        <dbReference type="EMBL" id="CAH1783240.1"/>
    </source>
</evidence>
<feature type="transmembrane region" description="Helical" evidence="11">
    <location>
        <begin position="67"/>
        <end position="87"/>
    </location>
</feature>
<gene>
    <name evidence="15" type="ORF">OFUS_LOCUS9598</name>
</gene>
<dbReference type="PANTHER" id="PTHR12701">
    <property type="entry name" value="BCR-ASSOCIATED PROTEIN, BAP"/>
    <property type="match status" value="1"/>
</dbReference>
<dbReference type="EMBL" id="CAIIXF020000005">
    <property type="protein sequence ID" value="CAH1783240.1"/>
    <property type="molecule type" value="Genomic_DNA"/>
</dbReference>
<feature type="transmembrane region" description="Helical" evidence="11">
    <location>
        <begin position="25"/>
        <end position="47"/>
    </location>
</feature>
<evidence type="ECO:0000313" key="16">
    <source>
        <dbReference type="Proteomes" id="UP000749559"/>
    </source>
</evidence>
<keyword evidence="10 11" id="KW-0472">Membrane</keyword>
<dbReference type="GO" id="GO:0070973">
    <property type="term" value="P:protein localization to endoplasmic reticulum exit site"/>
    <property type="evidence" value="ECO:0007669"/>
    <property type="project" value="UniProtKB-UniRule"/>
</dbReference>
<keyword evidence="9" id="KW-0175">Coiled coil</keyword>
<evidence type="ECO:0000256" key="5">
    <source>
        <dbReference type="ARBA" id="ARBA00022824"/>
    </source>
</evidence>
<dbReference type="GO" id="GO:0005789">
    <property type="term" value="C:endoplasmic reticulum membrane"/>
    <property type="evidence" value="ECO:0007669"/>
    <property type="project" value="UniProtKB-SubCell"/>
</dbReference>
<evidence type="ECO:0000256" key="10">
    <source>
        <dbReference type="ARBA" id="ARBA00023136"/>
    </source>
</evidence>
<comment type="similarity">
    <text evidence="2 11">Belongs to the BCAP29/BCAP31 family.</text>
</comment>
<feature type="domain" description="BAP29/BAP31 transmembrane" evidence="13">
    <location>
        <begin position="21"/>
        <end position="156"/>
    </location>
</feature>
<evidence type="ECO:0000256" key="11">
    <source>
        <dbReference type="RuleBase" id="RU367026"/>
    </source>
</evidence>
<name>A0A8S4NMY9_OWEFU</name>
<keyword evidence="4 11" id="KW-0812">Transmembrane</keyword>
<evidence type="ECO:0000256" key="4">
    <source>
        <dbReference type="ARBA" id="ARBA00022692"/>
    </source>
</evidence>
<evidence type="ECO:0000259" key="13">
    <source>
        <dbReference type="Pfam" id="PF05529"/>
    </source>
</evidence>
<keyword evidence="16" id="KW-1185">Reference proteome</keyword>
<evidence type="ECO:0000256" key="6">
    <source>
        <dbReference type="ARBA" id="ARBA00022892"/>
    </source>
</evidence>
<comment type="subcellular location">
    <subcellularLocation>
        <location evidence="1 11">Endoplasmic reticulum membrane</location>
        <topology evidence="1 11">Multi-pass membrane protein</topology>
    </subcellularLocation>
</comment>
<evidence type="ECO:0000259" key="14">
    <source>
        <dbReference type="Pfam" id="PF18035"/>
    </source>
</evidence>
<dbReference type="InterPro" id="IPR041672">
    <property type="entry name" value="Bap31/Bap29_C"/>
</dbReference>
<keyword evidence="7 11" id="KW-0653">Protein transport</keyword>
<dbReference type="OrthoDB" id="435607at2759"/>
<evidence type="ECO:0000256" key="3">
    <source>
        <dbReference type="ARBA" id="ARBA00022448"/>
    </source>
</evidence>
<dbReference type="GO" id="GO:0006886">
    <property type="term" value="P:intracellular protein transport"/>
    <property type="evidence" value="ECO:0007669"/>
    <property type="project" value="UniProtKB-UniRule"/>
</dbReference>
<evidence type="ECO:0000256" key="7">
    <source>
        <dbReference type="ARBA" id="ARBA00022927"/>
    </source>
</evidence>
<dbReference type="Gene3D" id="1.20.5.110">
    <property type="match status" value="1"/>
</dbReference>
<keyword evidence="8 11" id="KW-1133">Transmembrane helix</keyword>
<dbReference type="PANTHER" id="PTHR12701:SF20">
    <property type="entry name" value="ENDOPLASMIC RETICULUM TRANSMEMBRANE PROTEIN"/>
    <property type="match status" value="1"/>
</dbReference>
<dbReference type="InterPro" id="IPR008417">
    <property type="entry name" value="BAP29/BAP31"/>
</dbReference>
<reference evidence="15" key="1">
    <citation type="submission" date="2022-03" db="EMBL/GenBank/DDBJ databases">
        <authorList>
            <person name="Martin C."/>
        </authorList>
    </citation>
    <scope>NUCLEOTIDE SEQUENCE</scope>
</reference>